<feature type="transmembrane region" description="Helical" evidence="2">
    <location>
        <begin position="167"/>
        <end position="191"/>
    </location>
</feature>
<dbReference type="InterPro" id="IPR011642">
    <property type="entry name" value="Gate_dom"/>
</dbReference>
<evidence type="ECO:0000313" key="4">
    <source>
        <dbReference type="EMBL" id="PAJ68072.1"/>
    </source>
</evidence>
<keyword evidence="2" id="KW-1133">Transmembrane helix</keyword>
<feature type="transmembrane region" description="Helical" evidence="2">
    <location>
        <begin position="460"/>
        <end position="481"/>
    </location>
</feature>
<evidence type="ECO:0000259" key="3">
    <source>
        <dbReference type="Pfam" id="PF07670"/>
    </source>
</evidence>
<feature type="transmembrane region" description="Helical" evidence="2">
    <location>
        <begin position="130"/>
        <end position="155"/>
    </location>
</feature>
<feature type="transmembrane region" description="Helical" evidence="2">
    <location>
        <begin position="212"/>
        <end position="230"/>
    </location>
</feature>
<feature type="region of interest" description="Disordered" evidence="1">
    <location>
        <begin position="1"/>
        <end position="51"/>
    </location>
</feature>
<sequence>METTPPQPHSRRRFSPAWPVKDLPAGSSVLIEGLSDDGPSEQDATGTPDADPKPKAVWRFFVYSAIGLFAFFIPFSVGGSKSTILLDHIVTWITSTLGDGTHYLALLAIIVGTVYQFVTGRWKEDFARTAFALLSVLAIVLCAMLTFGFGPSWLFNPDIGPFILDKLVIAVGLLIPVGAIFLGLLVGFGLMEFIGVLVQPIMRPVFHTPGKSAVDAVASFLGSYSLGLLITDRMYKNGSYNGREAAIVASGFSTVSATFMVIVAKTLDMMEHWNAYFFITFIITFIVTAIVVRIPPITRIPEEYAPGATPHPEKPITGNRFKAAWREAKKELNRAEPLHKVLWVNFRDGLIMAVQVTPGIMSVGAIGLVLATYTPVFKALGVVFFPIVWLLRLPDPWATSGALATGLAEMFLPATLTAGTDDMVLKFTIAVVCVSQIFFFSAMVPAVLATDIPLNIGKMIAIWFIRVVLTVLITVPVAHLLF</sequence>
<dbReference type="Pfam" id="PF07670">
    <property type="entry name" value="Gate"/>
    <property type="match status" value="1"/>
</dbReference>
<keyword evidence="2" id="KW-0472">Membrane</keyword>
<proteinExistence type="predicted"/>
<feature type="transmembrane region" description="Helical" evidence="2">
    <location>
        <begin position="423"/>
        <end position="448"/>
    </location>
</feature>
<reference evidence="4 5" key="1">
    <citation type="submission" date="2017-08" db="EMBL/GenBank/DDBJ databases">
        <authorList>
            <person name="de Groot N.N."/>
        </authorList>
    </citation>
    <scope>NUCLEOTIDE SEQUENCE [LARGE SCALE GENOMIC DNA]</scope>
    <source>
        <strain evidence="4 5">NBT06-6</strain>
    </source>
</reference>
<dbReference type="Proteomes" id="UP000215771">
    <property type="component" value="Unassembled WGS sequence"/>
</dbReference>
<evidence type="ECO:0000256" key="2">
    <source>
        <dbReference type="SAM" id="Phobius"/>
    </source>
</evidence>
<comment type="caution">
    <text evidence="4">The sequence shown here is derived from an EMBL/GenBank/DDBJ whole genome shotgun (WGS) entry which is preliminary data.</text>
</comment>
<protein>
    <submittedName>
        <fullName evidence="4">Histidine transporter</fullName>
    </submittedName>
</protein>
<dbReference type="AlphaFoldDB" id="A0A269PAD7"/>
<feature type="transmembrane region" description="Helical" evidence="2">
    <location>
        <begin position="375"/>
        <end position="391"/>
    </location>
</feature>
<organism evidence="4 5">
    <name type="scientific">Corynebacterium hadale</name>
    <dbReference type="NCBI Taxonomy" id="2026255"/>
    <lineage>
        <taxon>Bacteria</taxon>
        <taxon>Bacillati</taxon>
        <taxon>Actinomycetota</taxon>
        <taxon>Actinomycetes</taxon>
        <taxon>Mycobacteriales</taxon>
        <taxon>Corynebacteriaceae</taxon>
        <taxon>Corynebacterium</taxon>
    </lineage>
</organism>
<feature type="transmembrane region" description="Helical" evidence="2">
    <location>
        <begin position="350"/>
        <end position="370"/>
    </location>
</feature>
<feature type="transmembrane region" description="Helical" evidence="2">
    <location>
        <begin position="60"/>
        <end position="80"/>
    </location>
</feature>
<keyword evidence="2" id="KW-0812">Transmembrane</keyword>
<name>A0A269PAD7_9CORY</name>
<evidence type="ECO:0000313" key="5">
    <source>
        <dbReference type="Proteomes" id="UP000215771"/>
    </source>
</evidence>
<evidence type="ECO:0000256" key="1">
    <source>
        <dbReference type="SAM" id="MobiDB-lite"/>
    </source>
</evidence>
<feature type="domain" description="Nucleoside transporter/FeoB GTPase Gate" evidence="3">
    <location>
        <begin position="169"/>
        <end position="267"/>
    </location>
</feature>
<dbReference type="RefSeq" id="WP_095279013.1">
    <property type="nucleotide sequence ID" value="NZ_CP047655.1"/>
</dbReference>
<feature type="transmembrane region" description="Helical" evidence="2">
    <location>
        <begin position="100"/>
        <end position="118"/>
    </location>
</feature>
<feature type="transmembrane region" description="Helical" evidence="2">
    <location>
        <begin position="397"/>
        <end position="416"/>
    </location>
</feature>
<dbReference type="EMBL" id="NQMQ01000035">
    <property type="protein sequence ID" value="PAJ68072.1"/>
    <property type="molecule type" value="Genomic_DNA"/>
</dbReference>
<accession>A0A269PAD7</accession>
<feature type="transmembrane region" description="Helical" evidence="2">
    <location>
        <begin position="275"/>
        <end position="294"/>
    </location>
</feature>
<gene>
    <name evidence="4" type="ORF">CIG21_11730</name>
</gene>
<feature type="transmembrane region" description="Helical" evidence="2">
    <location>
        <begin position="245"/>
        <end position="263"/>
    </location>
</feature>